<dbReference type="Pfam" id="PF06441">
    <property type="entry name" value="EHN"/>
    <property type="match status" value="1"/>
</dbReference>
<keyword evidence="3" id="KW-0378">Hydrolase</keyword>
<evidence type="ECO:0000313" key="7">
    <source>
        <dbReference type="Proteomes" id="UP000240542"/>
    </source>
</evidence>
<name>A0A2P8DUX7_9ACTN</name>
<protein>
    <submittedName>
        <fullName evidence="6">Pimeloyl-ACP methyl ester carboxylesterase</fullName>
    </submittedName>
</protein>
<proteinExistence type="inferred from homology"/>
<feature type="active site" description="Nucleophile" evidence="4">
    <location>
        <position position="186"/>
    </location>
</feature>
<sequence length="391" mass="42344">MDPSVWPMSSEITPFSIDVAESDLADLARRLDAARWPDELPSAGWDYGVASDYLAALAEYWRTGYDWRAHERRLNAFPQFTTEIDGQTVHFVHARSPQPGATPLLLTHGWPSTPADLAGLIGPLTDPAGHGAAGAPAFDVVVPSLPGFAFSGPTRERGWGIERTARAWAELMRRLGYGRYVAQGGDFGSLVSSELARTDPEHVVGVHLNAMVSGSMVDWTSADPLAGLSEKEVAALQAAGADWEERAGYATVQSTRPQTLAYAVTDSPLGLLAWNLEWFVDYDPARTVQTPVDRDAVLTNVTIYWLTRTAGSAARLYKEAGEAFSGGPWSAVPTAVAVFPGDGTIRTIAERQHNVVRWTEYDRGGHFASLQAPDLLIEDVRAFGRELGPIG</sequence>
<dbReference type="InterPro" id="IPR016292">
    <property type="entry name" value="Epoxide_hydrolase"/>
</dbReference>
<evidence type="ECO:0000256" key="3">
    <source>
        <dbReference type="ARBA" id="ARBA00022801"/>
    </source>
</evidence>
<accession>A0A2P8DUX7</accession>
<dbReference type="AlphaFoldDB" id="A0A2P8DUX7"/>
<dbReference type="PRINTS" id="PR00412">
    <property type="entry name" value="EPOXHYDRLASE"/>
</dbReference>
<evidence type="ECO:0000259" key="5">
    <source>
        <dbReference type="Pfam" id="PF06441"/>
    </source>
</evidence>
<dbReference type="GO" id="GO:0097176">
    <property type="term" value="P:epoxide metabolic process"/>
    <property type="evidence" value="ECO:0007669"/>
    <property type="project" value="TreeGrafter"/>
</dbReference>
<evidence type="ECO:0000256" key="4">
    <source>
        <dbReference type="PIRSR" id="PIRSR001112-1"/>
    </source>
</evidence>
<dbReference type="SUPFAM" id="SSF53474">
    <property type="entry name" value="alpha/beta-Hydrolases"/>
    <property type="match status" value="1"/>
</dbReference>
<evidence type="ECO:0000256" key="1">
    <source>
        <dbReference type="ARBA" id="ARBA00010088"/>
    </source>
</evidence>
<dbReference type="InterPro" id="IPR000639">
    <property type="entry name" value="Epox_hydrolase-like"/>
</dbReference>
<feature type="active site" description="Proton acceptor" evidence="4">
    <location>
        <position position="366"/>
    </location>
</feature>
<comment type="similarity">
    <text evidence="1">Belongs to the peptidase S33 family.</text>
</comment>
<dbReference type="PANTHER" id="PTHR21661:SF35">
    <property type="entry name" value="EPOXIDE HYDROLASE"/>
    <property type="match status" value="1"/>
</dbReference>
<organism evidence="6 7">
    <name type="scientific">Murinocardiopsis flavida</name>
    <dbReference type="NCBI Taxonomy" id="645275"/>
    <lineage>
        <taxon>Bacteria</taxon>
        <taxon>Bacillati</taxon>
        <taxon>Actinomycetota</taxon>
        <taxon>Actinomycetes</taxon>
        <taxon>Streptosporangiales</taxon>
        <taxon>Nocardiopsidaceae</taxon>
        <taxon>Murinocardiopsis</taxon>
    </lineage>
</organism>
<reference evidence="6 7" key="1">
    <citation type="submission" date="2018-03" db="EMBL/GenBank/DDBJ databases">
        <title>Genomic Encyclopedia of Archaeal and Bacterial Type Strains, Phase II (KMG-II): from individual species to whole genera.</title>
        <authorList>
            <person name="Goeker M."/>
        </authorList>
    </citation>
    <scope>NUCLEOTIDE SEQUENCE [LARGE SCALE GENOMIC DNA]</scope>
    <source>
        <strain evidence="6 7">DSM 45312</strain>
    </source>
</reference>
<dbReference type="Gene3D" id="3.40.50.1820">
    <property type="entry name" value="alpha/beta hydrolase"/>
    <property type="match status" value="1"/>
</dbReference>
<keyword evidence="2" id="KW-0058">Aromatic hydrocarbons catabolism</keyword>
<dbReference type="EMBL" id="PYGA01000001">
    <property type="protein sequence ID" value="PSL01033.1"/>
    <property type="molecule type" value="Genomic_DNA"/>
</dbReference>
<comment type="caution">
    <text evidence="6">The sequence shown here is derived from an EMBL/GenBank/DDBJ whole genome shotgun (WGS) entry which is preliminary data.</text>
</comment>
<gene>
    <name evidence="6" type="ORF">CLV63_101512</name>
</gene>
<feature type="domain" description="Epoxide hydrolase N-terminal" evidence="5">
    <location>
        <begin position="12"/>
        <end position="113"/>
    </location>
</feature>
<feature type="active site" description="Proton donor" evidence="4">
    <location>
        <position position="317"/>
    </location>
</feature>
<dbReference type="PIRSF" id="PIRSF001112">
    <property type="entry name" value="Epoxide_hydrolase"/>
    <property type="match status" value="1"/>
</dbReference>
<evidence type="ECO:0000256" key="2">
    <source>
        <dbReference type="ARBA" id="ARBA00022797"/>
    </source>
</evidence>
<dbReference type="PANTHER" id="PTHR21661">
    <property type="entry name" value="EPOXIDE HYDROLASE 1-RELATED"/>
    <property type="match status" value="1"/>
</dbReference>
<dbReference type="InterPro" id="IPR029058">
    <property type="entry name" value="AB_hydrolase_fold"/>
</dbReference>
<dbReference type="Proteomes" id="UP000240542">
    <property type="component" value="Unassembled WGS sequence"/>
</dbReference>
<dbReference type="InterPro" id="IPR010497">
    <property type="entry name" value="Epoxide_hydro_N"/>
</dbReference>
<keyword evidence="7" id="KW-1185">Reference proteome</keyword>
<evidence type="ECO:0000313" key="6">
    <source>
        <dbReference type="EMBL" id="PSL01033.1"/>
    </source>
</evidence>
<dbReference type="GO" id="GO:0004301">
    <property type="term" value="F:epoxide hydrolase activity"/>
    <property type="evidence" value="ECO:0007669"/>
    <property type="project" value="TreeGrafter"/>
</dbReference>